<dbReference type="HOGENOM" id="CLU_3353319_0_0_1"/>
<reference evidence="2" key="3">
    <citation type="submission" date="2025-08" db="UniProtKB">
        <authorList>
            <consortium name="Ensembl"/>
        </authorList>
    </citation>
    <scope>IDENTIFICATION</scope>
</reference>
<reference evidence="2" key="4">
    <citation type="submission" date="2025-09" db="UniProtKB">
        <authorList>
            <consortium name="Ensembl"/>
        </authorList>
    </citation>
    <scope>IDENTIFICATION</scope>
</reference>
<organism evidence="2 3">
    <name type="scientific">Ciona intestinalis</name>
    <name type="common">Transparent sea squirt</name>
    <name type="synonym">Ascidia intestinalis</name>
    <dbReference type="NCBI Taxonomy" id="7719"/>
    <lineage>
        <taxon>Eukaryota</taxon>
        <taxon>Metazoa</taxon>
        <taxon>Chordata</taxon>
        <taxon>Tunicata</taxon>
        <taxon>Ascidiacea</taxon>
        <taxon>Phlebobranchia</taxon>
        <taxon>Cionidae</taxon>
        <taxon>Ciona</taxon>
    </lineage>
</organism>
<keyword evidence="3" id="KW-1185">Reference proteome</keyword>
<evidence type="ECO:0000313" key="3">
    <source>
        <dbReference type="Proteomes" id="UP000008144"/>
    </source>
</evidence>
<evidence type="ECO:0000313" key="2">
    <source>
        <dbReference type="Ensembl" id="ENSCINP00000030877.1"/>
    </source>
</evidence>
<protein>
    <submittedName>
        <fullName evidence="2">Uncharacterized protein</fullName>
    </submittedName>
</protein>
<reference evidence="2" key="2">
    <citation type="journal article" date="2008" name="Genome Biol.">
        <title>Improved genome assembly and evidence-based global gene model set for the chordate Ciona intestinalis: new insight into intron and operon populations.</title>
        <authorList>
            <person name="Satou Y."/>
            <person name="Mineta K."/>
            <person name="Ogasawara M."/>
            <person name="Sasakura Y."/>
            <person name="Shoguchi E."/>
            <person name="Ueno K."/>
            <person name="Yamada L."/>
            <person name="Matsumoto J."/>
            <person name="Wasserscheid J."/>
            <person name="Dewar K."/>
            <person name="Wiley G.B."/>
            <person name="Macmil S.L."/>
            <person name="Roe B.A."/>
            <person name="Zeller R.W."/>
            <person name="Hastings K.E."/>
            <person name="Lemaire P."/>
            <person name="Lindquist E."/>
            <person name="Endo T."/>
            <person name="Hotta K."/>
            <person name="Inaba K."/>
        </authorList>
    </citation>
    <scope>NUCLEOTIDE SEQUENCE [LARGE SCALE GENOMIC DNA]</scope>
    <source>
        <strain evidence="2">wild type</strain>
    </source>
</reference>
<reference evidence="3" key="1">
    <citation type="journal article" date="2002" name="Science">
        <title>The draft genome of Ciona intestinalis: insights into chordate and vertebrate origins.</title>
        <authorList>
            <person name="Dehal P."/>
            <person name="Satou Y."/>
            <person name="Campbell R.K."/>
            <person name="Chapman J."/>
            <person name="Degnan B."/>
            <person name="De Tomaso A."/>
            <person name="Davidson B."/>
            <person name="Di Gregorio A."/>
            <person name="Gelpke M."/>
            <person name="Goodstein D.M."/>
            <person name="Harafuji N."/>
            <person name="Hastings K.E."/>
            <person name="Ho I."/>
            <person name="Hotta K."/>
            <person name="Huang W."/>
            <person name="Kawashima T."/>
            <person name="Lemaire P."/>
            <person name="Martinez D."/>
            <person name="Meinertzhagen I.A."/>
            <person name="Necula S."/>
            <person name="Nonaka M."/>
            <person name="Putnam N."/>
            <person name="Rash S."/>
            <person name="Saiga H."/>
            <person name="Satake M."/>
            <person name="Terry A."/>
            <person name="Yamada L."/>
            <person name="Wang H.G."/>
            <person name="Awazu S."/>
            <person name="Azumi K."/>
            <person name="Boore J."/>
            <person name="Branno M."/>
            <person name="Chin-Bow S."/>
            <person name="DeSantis R."/>
            <person name="Doyle S."/>
            <person name="Francino P."/>
            <person name="Keys D.N."/>
            <person name="Haga S."/>
            <person name="Hayashi H."/>
            <person name="Hino K."/>
            <person name="Imai K.S."/>
            <person name="Inaba K."/>
            <person name="Kano S."/>
            <person name="Kobayashi K."/>
            <person name="Kobayashi M."/>
            <person name="Lee B.I."/>
            <person name="Makabe K.W."/>
            <person name="Manohar C."/>
            <person name="Matassi G."/>
            <person name="Medina M."/>
            <person name="Mochizuki Y."/>
            <person name="Mount S."/>
            <person name="Morishita T."/>
            <person name="Miura S."/>
            <person name="Nakayama A."/>
            <person name="Nishizaka S."/>
            <person name="Nomoto H."/>
            <person name="Ohta F."/>
            <person name="Oishi K."/>
            <person name="Rigoutsos I."/>
            <person name="Sano M."/>
            <person name="Sasaki A."/>
            <person name="Sasakura Y."/>
            <person name="Shoguchi E."/>
            <person name="Shin-i T."/>
            <person name="Spagnuolo A."/>
            <person name="Stainier D."/>
            <person name="Suzuki M.M."/>
            <person name="Tassy O."/>
            <person name="Takatori N."/>
            <person name="Tokuoka M."/>
            <person name="Yagi K."/>
            <person name="Yoshizaki F."/>
            <person name="Wada S."/>
            <person name="Zhang C."/>
            <person name="Hyatt P.D."/>
            <person name="Larimer F."/>
            <person name="Detter C."/>
            <person name="Doggett N."/>
            <person name="Glavina T."/>
            <person name="Hawkins T."/>
            <person name="Richardson P."/>
            <person name="Lucas S."/>
            <person name="Kohara Y."/>
            <person name="Levine M."/>
            <person name="Satoh N."/>
            <person name="Rokhsar D.S."/>
        </authorList>
    </citation>
    <scope>NUCLEOTIDE SEQUENCE [LARGE SCALE GENOMIC DNA]</scope>
</reference>
<keyword evidence="1" id="KW-0472">Membrane</keyword>
<dbReference type="InParanoid" id="H2XMJ4"/>
<dbReference type="EMBL" id="EAAA01000737">
    <property type="status" value="NOT_ANNOTATED_CDS"/>
    <property type="molecule type" value="Genomic_DNA"/>
</dbReference>
<proteinExistence type="predicted"/>
<name>H2XMJ4_CIOIN</name>
<evidence type="ECO:0000256" key="1">
    <source>
        <dbReference type="SAM" id="Phobius"/>
    </source>
</evidence>
<dbReference type="Proteomes" id="UP000008144">
    <property type="component" value="Chromosome 11"/>
</dbReference>
<dbReference type="Ensembl" id="ENSCINT00000032456.1">
    <property type="protein sequence ID" value="ENSCINP00000030877.1"/>
    <property type="gene ID" value="ENSCING00000023343.1"/>
</dbReference>
<keyword evidence="1" id="KW-1133">Transmembrane helix</keyword>
<dbReference type="AlphaFoldDB" id="H2XMJ4"/>
<feature type="transmembrane region" description="Helical" evidence="1">
    <location>
        <begin position="12"/>
        <end position="35"/>
    </location>
</feature>
<keyword evidence="1" id="KW-0812">Transmembrane</keyword>
<accession>H2XMJ4</accession>
<sequence>MICKVRNKNDLFYICLENAILTYAMMFSHFLASIFHK</sequence>